<proteinExistence type="predicted"/>
<protein>
    <recommendedName>
        <fullName evidence="4">Bax inhibitor-1/YccA family protein</fullName>
    </recommendedName>
</protein>
<keyword evidence="1" id="KW-1133">Transmembrane helix</keyword>
<keyword evidence="1" id="KW-0472">Membrane</keyword>
<accession>A0A7K1FFD3</accession>
<feature type="transmembrane region" description="Helical" evidence="1">
    <location>
        <begin position="167"/>
        <end position="187"/>
    </location>
</feature>
<reference evidence="2 3" key="1">
    <citation type="submission" date="2019-11" db="EMBL/GenBank/DDBJ databases">
        <authorList>
            <person name="Jiang L.-Q."/>
        </authorList>
    </citation>
    <scope>NUCLEOTIDE SEQUENCE [LARGE SCALE GENOMIC DNA]</scope>
    <source>
        <strain evidence="2 3">YIM 132087</strain>
    </source>
</reference>
<comment type="caution">
    <text evidence="2">The sequence shown here is derived from an EMBL/GenBank/DDBJ whole genome shotgun (WGS) entry which is preliminary data.</text>
</comment>
<feature type="transmembrane region" description="Helical" evidence="1">
    <location>
        <begin position="21"/>
        <end position="42"/>
    </location>
</feature>
<name>A0A7K1FFD3_9ACTN</name>
<dbReference type="Proteomes" id="UP000460221">
    <property type="component" value="Unassembled WGS sequence"/>
</dbReference>
<dbReference type="PANTHER" id="PTHR41282">
    <property type="entry name" value="CONSERVED TRANSMEMBRANE PROTEIN-RELATED"/>
    <property type="match status" value="1"/>
</dbReference>
<dbReference type="InterPro" id="IPR010539">
    <property type="entry name" value="BaxI_1-like"/>
</dbReference>
<feature type="transmembrane region" description="Helical" evidence="1">
    <location>
        <begin position="199"/>
        <end position="219"/>
    </location>
</feature>
<organism evidence="2 3">
    <name type="scientific">Nakamurella alba</name>
    <dbReference type="NCBI Taxonomy" id="2665158"/>
    <lineage>
        <taxon>Bacteria</taxon>
        <taxon>Bacillati</taxon>
        <taxon>Actinomycetota</taxon>
        <taxon>Actinomycetes</taxon>
        <taxon>Nakamurellales</taxon>
        <taxon>Nakamurellaceae</taxon>
        <taxon>Nakamurella</taxon>
    </lineage>
</organism>
<keyword evidence="3" id="KW-1185">Reference proteome</keyword>
<keyword evidence="1" id="KW-0812">Transmembrane</keyword>
<evidence type="ECO:0000313" key="3">
    <source>
        <dbReference type="Proteomes" id="UP000460221"/>
    </source>
</evidence>
<feature type="transmembrane region" description="Helical" evidence="1">
    <location>
        <begin position="134"/>
        <end position="155"/>
    </location>
</feature>
<sequence>MYNQPPGQAPARERFLTLDDVVAKTATTLGVGIVAAVLTMYFSSTWVLAIPALIVGLVLSLVIIFKQSTNPALILSYAAVEGILLGAITGVFESIPGYEGIGLQALVGTLGVFGGMLVVYKTGAIKVTPKFTKFMVGALIGVLVLVVFRLIFSLFSPDNAMSNGGGFSILISLVIIAVAALSFLLDFDQIDKAITAGAPARMAWYFSFSLMLTLVWLYLEILRLLGYLRSE</sequence>
<evidence type="ECO:0000313" key="2">
    <source>
        <dbReference type="EMBL" id="MTD12831.1"/>
    </source>
</evidence>
<feature type="transmembrane region" description="Helical" evidence="1">
    <location>
        <begin position="48"/>
        <end position="65"/>
    </location>
</feature>
<evidence type="ECO:0008006" key="4">
    <source>
        <dbReference type="Google" id="ProtNLM"/>
    </source>
</evidence>
<dbReference type="PANTHER" id="PTHR41282:SF1">
    <property type="entry name" value="CONSERVED TRANSMEMBRANE PROTEIN-RELATED"/>
    <property type="match status" value="1"/>
</dbReference>
<dbReference type="AlphaFoldDB" id="A0A7K1FFD3"/>
<dbReference type="PIRSF" id="PIRSF009160">
    <property type="entry name" value="UCP009160"/>
    <property type="match status" value="1"/>
</dbReference>
<gene>
    <name evidence="2" type="ORF">GIS00_02585</name>
</gene>
<feature type="transmembrane region" description="Helical" evidence="1">
    <location>
        <begin position="101"/>
        <end position="122"/>
    </location>
</feature>
<dbReference type="Pfam" id="PF12811">
    <property type="entry name" value="BaxI_1"/>
    <property type="match status" value="1"/>
</dbReference>
<dbReference type="EMBL" id="WLYK01000001">
    <property type="protein sequence ID" value="MTD12831.1"/>
    <property type="molecule type" value="Genomic_DNA"/>
</dbReference>
<evidence type="ECO:0000256" key="1">
    <source>
        <dbReference type="SAM" id="Phobius"/>
    </source>
</evidence>
<feature type="transmembrane region" description="Helical" evidence="1">
    <location>
        <begin position="72"/>
        <end position="95"/>
    </location>
</feature>